<keyword evidence="3" id="KW-0645">Protease</keyword>
<dbReference type="EMBL" id="PKSM01000508">
    <property type="protein sequence ID" value="POV94242.1"/>
    <property type="molecule type" value="Genomic_DNA"/>
</dbReference>
<accession>A0A2S4UAE1</accession>
<dbReference type="Proteomes" id="UP000238274">
    <property type="component" value="Unassembled WGS sequence"/>
</dbReference>
<dbReference type="GO" id="GO:0006508">
    <property type="term" value="P:proteolysis"/>
    <property type="evidence" value="ECO:0007669"/>
    <property type="project" value="UniProtKB-KW"/>
</dbReference>
<dbReference type="InterPro" id="IPR001563">
    <property type="entry name" value="Peptidase_S10"/>
</dbReference>
<dbReference type="AlphaFoldDB" id="A0A2S4UAE1"/>
<evidence type="ECO:0008006" key="9">
    <source>
        <dbReference type="Google" id="ProtNLM"/>
    </source>
</evidence>
<gene>
    <name evidence="7" type="ORF">PSHT_16340</name>
</gene>
<name>A0A2S4UAE1_9BASI</name>
<protein>
    <recommendedName>
        <fullName evidence="9">Carboxypeptidase D</fullName>
    </recommendedName>
</protein>
<comment type="similarity">
    <text evidence="1">Belongs to the peptidase S10 family.</text>
</comment>
<dbReference type="Pfam" id="PF00450">
    <property type="entry name" value="Peptidase_S10"/>
    <property type="match status" value="2"/>
</dbReference>
<dbReference type="SUPFAM" id="SSF53474">
    <property type="entry name" value="alpha/beta-Hydrolases"/>
    <property type="match status" value="1"/>
</dbReference>
<dbReference type="GO" id="GO:0004185">
    <property type="term" value="F:serine-type carboxypeptidase activity"/>
    <property type="evidence" value="ECO:0007669"/>
    <property type="project" value="InterPro"/>
</dbReference>
<evidence type="ECO:0000256" key="2">
    <source>
        <dbReference type="ARBA" id="ARBA00022645"/>
    </source>
</evidence>
<feature type="chain" id="PRO_5015436150" description="Carboxypeptidase D" evidence="6">
    <location>
        <begin position="22"/>
        <end position="499"/>
    </location>
</feature>
<dbReference type="VEuPathDB" id="FungiDB:PSTT_02045"/>
<comment type="caution">
    <text evidence="7">The sequence shown here is derived from an EMBL/GenBank/DDBJ whole genome shotgun (WGS) entry which is preliminary data.</text>
</comment>
<keyword evidence="4" id="KW-0378">Hydrolase</keyword>
<dbReference type="Gene3D" id="3.40.50.1820">
    <property type="entry name" value="alpha/beta hydrolase"/>
    <property type="match status" value="1"/>
</dbReference>
<keyword evidence="6" id="KW-0732">Signal</keyword>
<reference evidence="8" key="2">
    <citation type="journal article" date="2018" name="BMC Genomics">
        <title>Genomic insights into host adaptation between the wheat stripe rust pathogen (Puccinia striiformis f. sp. tritici) and the barley stripe rust pathogen (Puccinia striiformis f. sp. hordei).</title>
        <authorList>
            <person name="Xia C."/>
            <person name="Wang M."/>
            <person name="Yin C."/>
            <person name="Cornejo O.E."/>
            <person name="Hulbert S.H."/>
            <person name="Chen X."/>
        </authorList>
    </citation>
    <scope>NUCLEOTIDE SEQUENCE [LARGE SCALE GENOMIC DNA]</scope>
    <source>
        <strain evidence="8">93TX-2</strain>
    </source>
</reference>
<keyword evidence="5" id="KW-0325">Glycoprotein</keyword>
<evidence type="ECO:0000256" key="1">
    <source>
        <dbReference type="ARBA" id="ARBA00009431"/>
    </source>
</evidence>
<evidence type="ECO:0000256" key="3">
    <source>
        <dbReference type="ARBA" id="ARBA00022670"/>
    </source>
</evidence>
<sequence length="499" mass="56164">MHLYCLTFWITIIHLSAFSAAARFAPRSPPQHYHGNIRGQGSYRLIADRNICETTPGVHTYSGYINISQNHSMFFWFFEARNNPKTAPFTLWLNGGPGCSSLVGAFQENGPCRVNAQGNSTTLNPYSWNTYAHVLYLDQPIPAGFSYGIHDVNSTSQAAPRVWEFFQILFSIPHFVQYQSRELSFWTESYGGQYDHIISSHDTRSQVHRTADQVSTMPKLALIFPTSQYFERQNSLIKSKKIEGHLVHPTSLGITTGWFDPLYHYSSYYDYAQVQYNGLKDLVDPDVLVEIKAALDGPRGCVAQIKQCEQTGDNSICRSADAFCTQKVSTPAMGDRGPYFFENPKADPFPLHAYVKYLSMSEVTSAIGAESKFTECADGPYKDFTTTGDDARSSTPALAKLLNKGLRTVIWAGDRDFICNTLGGYRSISAMDWQYADEFRKAPWTMLRFKGQDAGRYKKAGPLTYITVFGAGHQIPAYKPQLALEVFKQTIFHEDIHST</sequence>
<evidence type="ECO:0000256" key="5">
    <source>
        <dbReference type="ARBA" id="ARBA00023180"/>
    </source>
</evidence>
<evidence type="ECO:0000256" key="4">
    <source>
        <dbReference type="ARBA" id="ARBA00022801"/>
    </source>
</evidence>
<dbReference type="PANTHER" id="PTHR11802:SF64">
    <property type="entry name" value="CARBOXYPEPTIDASE"/>
    <property type="match status" value="1"/>
</dbReference>
<dbReference type="PROSITE" id="PS00560">
    <property type="entry name" value="CARBOXYPEPT_SER_HIS"/>
    <property type="match status" value="1"/>
</dbReference>
<dbReference type="OrthoDB" id="443318at2759"/>
<evidence type="ECO:0000256" key="6">
    <source>
        <dbReference type="SAM" id="SignalP"/>
    </source>
</evidence>
<reference evidence="8" key="3">
    <citation type="journal article" date="2018" name="Mol. Plant Microbe Interact.">
        <title>Genome sequence resources for the wheat stripe rust pathogen (Puccinia striiformis f. sp. tritici) and the barley stripe rust pathogen (Puccinia striiformis f. sp. hordei).</title>
        <authorList>
            <person name="Xia C."/>
            <person name="Wang M."/>
            <person name="Yin C."/>
            <person name="Cornejo O.E."/>
            <person name="Hulbert S.H."/>
            <person name="Chen X."/>
        </authorList>
    </citation>
    <scope>NUCLEOTIDE SEQUENCE [LARGE SCALE GENOMIC DNA]</scope>
    <source>
        <strain evidence="8">93TX-2</strain>
    </source>
</reference>
<keyword evidence="8" id="KW-1185">Reference proteome</keyword>
<dbReference type="Gene3D" id="1.10.287.410">
    <property type="match status" value="1"/>
</dbReference>
<evidence type="ECO:0000313" key="8">
    <source>
        <dbReference type="Proteomes" id="UP000238274"/>
    </source>
</evidence>
<feature type="signal peptide" evidence="6">
    <location>
        <begin position="1"/>
        <end position="21"/>
    </location>
</feature>
<organism evidence="7 8">
    <name type="scientific">Puccinia striiformis</name>
    <dbReference type="NCBI Taxonomy" id="27350"/>
    <lineage>
        <taxon>Eukaryota</taxon>
        <taxon>Fungi</taxon>
        <taxon>Dikarya</taxon>
        <taxon>Basidiomycota</taxon>
        <taxon>Pucciniomycotina</taxon>
        <taxon>Pucciniomycetes</taxon>
        <taxon>Pucciniales</taxon>
        <taxon>Pucciniaceae</taxon>
        <taxon>Puccinia</taxon>
    </lineage>
</organism>
<reference evidence="7 8" key="1">
    <citation type="submission" date="2017-12" db="EMBL/GenBank/DDBJ databases">
        <title>Gene loss provides genomic basis for host adaptation in cereal stripe rust fungi.</title>
        <authorList>
            <person name="Xia C."/>
        </authorList>
    </citation>
    <scope>NUCLEOTIDE SEQUENCE [LARGE SCALE GENOMIC DNA]</scope>
    <source>
        <strain evidence="7 8">93TX-2</strain>
    </source>
</reference>
<dbReference type="InterPro" id="IPR029058">
    <property type="entry name" value="AB_hydrolase_fold"/>
</dbReference>
<dbReference type="VEuPathDB" id="FungiDB:PSHT_16340"/>
<evidence type="ECO:0000313" key="7">
    <source>
        <dbReference type="EMBL" id="POV94242.1"/>
    </source>
</evidence>
<dbReference type="GO" id="GO:0000324">
    <property type="term" value="C:fungal-type vacuole"/>
    <property type="evidence" value="ECO:0007669"/>
    <property type="project" value="TreeGrafter"/>
</dbReference>
<dbReference type="InterPro" id="IPR033124">
    <property type="entry name" value="Ser_caboxypep_his_AS"/>
</dbReference>
<proteinExistence type="inferred from homology"/>
<keyword evidence="2" id="KW-0121">Carboxypeptidase</keyword>
<dbReference type="PANTHER" id="PTHR11802">
    <property type="entry name" value="SERINE PROTEASE FAMILY S10 SERINE CARBOXYPEPTIDASE"/>
    <property type="match status" value="1"/>
</dbReference>
<dbReference type="PRINTS" id="PR00724">
    <property type="entry name" value="CRBOXYPTASEC"/>
</dbReference>